<gene>
    <name evidence="1" type="ordered locus">plu2440</name>
</gene>
<evidence type="ECO:0000313" key="1">
    <source>
        <dbReference type="EMBL" id="CAE14814.1"/>
    </source>
</evidence>
<protein>
    <submittedName>
        <fullName evidence="1">Photorhabdus luminescens subsp. laumondii TTO1 complete genome segment 9/17</fullName>
    </submittedName>
</protein>
<dbReference type="EMBL" id="BX571867">
    <property type="protein sequence ID" value="CAE14814.1"/>
    <property type="molecule type" value="Genomic_DNA"/>
</dbReference>
<keyword evidence="2" id="KW-1185">Reference proteome</keyword>
<dbReference type="eggNOG" id="COG3464">
    <property type="taxonomic scope" value="Bacteria"/>
</dbReference>
<proteinExistence type="predicted"/>
<organism evidence="1 2">
    <name type="scientific">Photorhabdus laumondii subsp. laumondii (strain DSM 15139 / CIP 105565 / TT01)</name>
    <name type="common">Photorhabdus luminescens subsp. laumondii</name>
    <dbReference type="NCBI Taxonomy" id="243265"/>
    <lineage>
        <taxon>Bacteria</taxon>
        <taxon>Pseudomonadati</taxon>
        <taxon>Pseudomonadota</taxon>
        <taxon>Gammaproteobacteria</taxon>
        <taxon>Enterobacterales</taxon>
        <taxon>Morganellaceae</taxon>
        <taxon>Photorhabdus</taxon>
    </lineage>
</organism>
<evidence type="ECO:0000313" key="2">
    <source>
        <dbReference type="Proteomes" id="UP000002514"/>
    </source>
</evidence>
<sequence>MLSEDISHYDNKKSLSKHVDEMYTYIENNSMMIPNYGEMYCYGEPISTSFVESTINEVIAKRMVKKQQMQWSQQSAHYLIQTRTAVLNDDLKTQFEHWYPGIKLGDETEHSWTEKIAA</sequence>
<reference evidence="2" key="1">
    <citation type="journal article" date="2003" name="Nat. Biotechnol.">
        <title>The genome sequence of the entomopathogenic bacterium Photorhabdus luminescens.</title>
        <authorList>
            <person name="Duchaud E."/>
            <person name="Rusniok C."/>
            <person name="Frangeul L."/>
            <person name="Buchrieser C."/>
            <person name="Givaudan A."/>
            <person name="Taourit S."/>
            <person name="Bocs S."/>
            <person name="Boursaux-Eude C."/>
            <person name="Chandler M."/>
            <person name="Charles J.-F."/>
            <person name="Dassa E."/>
            <person name="Derose R."/>
            <person name="Derzelle S."/>
            <person name="Freyssinet G."/>
            <person name="Gaudriault S."/>
            <person name="Medigue C."/>
            <person name="Lanois A."/>
            <person name="Powell K."/>
            <person name="Siguier P."/>
            <person name="Vincent R."/>
            <person name="Wingate V."/>
            <person name="Zouine M."/>
            <person name="Glaser P."/>
            <person name="Boemare N."/>
            <person name="Danchin A."/>
            <person name="Kunst F."/>
        </authorList>
    </citation>
    <scope>NUCLEOTIDE SEQUENCE [LARGE SCALE GENOMIC DNA]</scope>
    <source>
        <strain evidence="2">DSM 15139 / CIP 105565 / TT01</strain>
    </source>
</reference>
<dbReference type="Proteomes" id="UP000002514">
    <property type="component" value="Chromosome"/>
</dbReference>
<dbReference type="KEGG" id="plu:plu2440"/>
<dbReference type="AlphaFoldDB" id="Q7N4A9"/>
<accession>Q7N4A9</accession>
<name>Q7N4A9_PHOLL</name>
<dbReference type="HOGENOM" id="CLU_2070893_0_0_6"/>